<dbReference type="Proteomes" id="UP000790377">
    <property type="component" value="Unassembled WGS sequence"/>
</dbReference>
<sequence length="220" mass="25207">MPRDLYLTTGNFKHSLSLCRPISSSDWAIFQKYSPRVRSVPISHHKIDTPLFHELCSPSAPSPLLPNLRSLRWITRTDDDVLFLQRLVSPSLTSLDLMLFNPENLPSLDPDCKSPFETTCASLRILILASLVFPAKLGERLPRMRRLESITWKYIFDSKAIIPLAQLPALTYAEFNIPSDFSYQGLLFSDSETCILQSAQPSHHRRESYLCHGFFELLHF</sequence>
<comment type="caution">
    <text evidence="1">The sequence shown here is derived from an EMBL/GenBank/DDBJ whole genome shotgun (WGS) entry which is preliminary data.</text>
</comment>
<evidence type="ECO:0000313" key="1">
    <source>
        <dbReference type="EMBL" id="KAH7902901.1"/>
    </source>
</evidence>
<gene>
    <name evidence="1" type="ORF">BJ138DRAFT_1168745</name>
</gene>
<organism evidence="1 2">
    <name type="scientific">Hygrophoropsis aurantiaca</name>
    <dbReference type="NCBI Taxonomy" id="72124"/>
    <lineage>
        <taxon>Eukaryota</taxon>
        <taxon>Fungi</taxon>
        <taxon>Dikarya</taxon>
        <taxon>Basidiomycota</taxon>
        <taxon>Agaricomycotina</taxon>
        <taxon>Agaricomycetes</taxon>
        <taxon>Agaricomycetidae</taxon>
        <taxon>Boletales</taxon>
        <taxon>Coniophorineae</taxon>
        <taxon>Hygrophoropsidaceae</taxon>
        <taxon>Hygrophoropsis</taxon>
    </lineage>
</organism>
<name>A0ACB7ZP14_9AGAM</name>
<keyword evidence="2" id="KW-1185">Reference proteome</keyword>
<dbReference type="EMBL" id="MU269413">
    <property type="protein sequence ID" value="KAH7902901.1"/>
    <property type="molecule type" value="Genomic_DNA"/>
</dbReference>
<evidence type="ECO:0000313" key="2">
    <source>
        <dbReference type="Proteomes" id="UP000790377"/>
    </source>
</evidence>
<proteinExistence type="predicted"/>
<accession>A0ACB7ZP14</accession>
<reference evidence="1" key="1">
    <citation type="journal article" date="2021" name="New Phytol.">
        <title>Evolutionary innovations through gain and loss of genes in the ectomycorrhizal Boletales.</title>
        <authorList>
            <person name="Wu G."/>
            <person name="Miyauchi S."/>
            <person name="Morin E."/>
            <person name="Kuo A."/>
            <person name="Drula E."/>
            <person name="Varga T."/>
            <person name="Kohler A."/>
            <person name="Feng B."/>
            <person name="Cao Y."/>
            <person name="Lipzen A."/>
            <person name="Daum C."/>
            <person name="Hundley H."/>
            <person name="Pangilinan J."/>
            <person name="Johnson J."/>
            <person name="Barry K."/>
            <person name="LaButti K."/>
            <person name="Ng V."/>
            <person name="Ahrendt S."/>
            <person name="Min B."/>
            <person name="Choi I.G."/>
            <person name="Park H."/>
            <person name="Plett J.M."/>
            <person name="Magnuson J."/>
            <person name="Spatafora J.W."/>
            <person name="Nagy L.G."/>
            <person name="Henrissat B."/>
            <person name="Grigoriev I.V."/>
            <person name="Yang Z.L."/>
            <person name="Xu J."/>
            <person name="Martin F.M."/>
        </authorList>
    </citation>
    <scope>NUCLEOTIDE SEQUENCE</scope>
    <source>
        <strain evidence="1">ATCC 28755</strain>
    </source>
</reference>
<protein>
    <submittedName>
        <fullName evidence="1">Uncharacterized protein</fullName>
    </submittedName>
</protein>